<dbReference type="PROSITE" id="PS00118">
    <property type="entry name" value="PA2_HIS"/>
    <property type="match status" value="1"/>
</dbReference>
<evidence type="ECO:0000256" key="12">
    <source>
        <dbReference type="ARBA" id="ARBA00029903"/>
    </source>
</evidence>
<dbReference type="GO" id="GO:0046872">
    <property type="term" value="F:metal ion binding"/>
    <property type="evidence" value="ECO:0007669"/>
    <property type="project" value="UniProtKB-KW"/>
</dbReference>
<organism evidence="14 15">
    <name type="scientific">Parnassius mnemosyne</name>
    <name type="common">clouded apollo</name>
    <dbReference type="NCBI Taxonomy" id="213953"/>
    <lineage>
        <taxon>Eukaryota</taxon>
        <taxon>Metazoa</taxon>
        <taxon>Ecdysozoa</taxon>
        <taxon>Arthropoda</taxon>
        <taxon>Hexapoda</taxon>
        <taxon>Insecta</taxon>
        <taxon>Pterygota</taxon>
        <taxon>Neoptera</taxon>
        <taxon>Endopterygota</taxon>
        <taxon>Lepidoptera</taxon>
        <taxon>Glossata</taxon>
        <taxon>Ditrysia</taxon>
        <taxon>Papilionoidea</taxon>
        <taxon>Papilionidae</taxon>
        <taxon>Parnassiinae</taxon>
        <taxon>Parnassini</taxon>
        <taxon>Parnassius</taxon>
        <taxon>Driopa</taxon>
    </lineage>
</organism>
<name>A0AAV1L4E9_9NEOP</name>
<comment type="subcellular location">
    <subcellularLocation>
        <location evidence="2">Secreted</location>
    </subcellularLocation>
</comment>
<evidence type="ECO:0000313" key="15">
    <source>
        <dbReference type="Proteomes" id="UP001314205"/>
    </source>
</evidence>
<dbReference type="GO" id="GO:0004623">
    <property type="term" value="F:phospholipase A2 activity"/>
    <property type="evidence" value="ECO:0007669"/>
    <property type="project" value="UniProtKB-EC"/>
</dbReference>
<keyword evidence="6" id="KW-0479">Metal-binding</keyword>
<dbReference type="SUPFAM" id="SSF48619">
    <property type="entry name" value="Phospholipase A2, PLA2"/>
    <property type="match status" value="1"/>
</dbReference>
<evidence type="ECO:0000256" key="7">
    <source>
        <dbReference type="ARBA" id="ARBA00022801"/>
    </source>
</evidence>
<keyword evidence="5" id="KW-0964">Secreted</keyword>
<dbReference type="GO" id="GO:0050482">
    <property type="term" value="P:arachidonate secretion"/>
    <property type="evidence" value="ECO:0007669"/>
    <property type="project" value="InterPro"/>
</dbReference>
<evidence type="ECO:0000256" key="2">
    <source>
        <dbReference type="ARBA" id="ARBA00004613"/>
    </source>
</evidence>
<evidence type="ECO:0000256" key="8">
    <source>
        <dbReference type="ARBA" id="ARBA00022837"/>
    </source>
</evidence>
<proteinExistence type="predicted"/>
<dbReference type="CDD" id="cd04704">
    <property type="entry name" value="PLA2_bee_venom_like"/>
    <property type="match status" value="1"/>
</dbReference>
<dbReference type="EC" id="3.1.1.4" evidence="3"/>
<dbReference type="AlphaFoldDB" id="A0AAV1L4E9"/>
<evidence type="ECO:0000256" key="4">
    <source>
        <dbReference type="ARBA" id="ARBA00021721"/>
    </source>
</evidence>
<dbReference type="GO" id="GO:0006644">
    <property type="term" value="P:phospholipid metabolic process"/>
    <property type="evidence" value="ECO:0007669"/>
    <property type="project" value="InterPro"/>
</dbReference>
<dbReference type="Pfam" id="PF05826">
    <property type="entry name" value="Phospholip_A2_2"/>
    <property type="match status" value="1"/>
</dbReference>
<evidence type="ECO:0000313" key="14">
    <source>
        <dbReference type="EMBL" id="CAK1590151.1"/>
    </source>
</evidence>
<keyword evidence="9" id="KW-0442">Lipid degradation</keyword>
<feature type="domain" description="Phospholipase A2-like central" evidence="13">
    <location>
        <begin position="47"/>
        <end position="142"/>
    </location>
</feature>
<evidence type="ECO:0000256" key="1">
    <source>
        <dbReference type="ARBA" id="ARBA00001913"/>
    </source>
</evidence>
<comment type="cofactor">
    <cofactor evidence="1">
        <name>Ca(2+)</name>
        <dbReference type="ChEBI" id="CHEBI:29108"/>
    </cofactor>
</comment>
<protein>
    <recommendedName>
        <fullName evidence="4">Phospholipase A2</fullName>
        <ecNumber evidence="3">3.1.1.4</ecNumber>
    </recommendedName>
    <alternativeName>
        <fullName evidence="12">Phosphatidylcholine 2-acylhydrolase</fullName>
    </alternativeName>
</protein>
<evidence type="ECO:0000256" key="6">
    <source>
        <dbReference type="ARBA" id="ARBA00022723"/>
    </source>
</evidence>
<dbReference type="InterPro" id="IPR033113">
    <property type="entry name" value="PLA2_histidine"/>
</dbReference>
<keyword evidence="7" id="KW-0378">Hydrolase</keyword>
<evidence type="ECO:0000256" key="10">
    <source>
        <dbReference type="ARBA" id="ARBA00023098"/>
    </source>
</evidence>
<sequence>MISCPFCLMLNDQDLDFSVLLRKLYNVSDAETEIDPADLHQLRLTLIAPGTKWCGPGNDASDYDDLGTEVETDKCCRQHDYCTDIIPAGETKYNLTNESFFTRLHCSCDDTFRQCLQSANTSTSNKIGIIYFNAIGTKCYKKYYPVTGCKTRGGWFNSKCIEYIYDEDGDMLYQWFDVLNY</sequence>
<comment type="caution">
    <text evidence="14">The sequence shown here is derived from an EMBL/GenBank/DDBJ whole genome shotgun (WGS) entry which is preliminary data.</text>
</comment>
<evidence type="ECO:0000259" key="13">
    <source>
        <dbReference type="Pfam" id="PF05826"/>
    </source>
</evidence>
<dbReference type="PANTHER" id="PTHR12253">
    <property type="entry name" value="RH14732P"/>
    <property type="match status" value="1"/>
</dbReference>
<keyword evidence="11" id="KW-1015">Disulfide bond</keyword>
<dbReference type="FunFam" id="1.20.90.10:FF:000002">
    <property type="entry name" value="Phospholipase A2 group III"/>
    <property type="match status" value="1"/>
</dbReference>
<dbReference type="InterPro" id="IPR016090">
    <property type="entry name" value="PLA2-like_dom"/>
</dbReference>
<dbReference type="GO" id="GO:0016042">
    <property type="term" value="P:lipid catabolic process"/>
    <property type="evidence" value="ECO:0007669"/>
    <property type="project" value="UniProtKB-KW"/>
</dbReference>
<keyword evidence="10" id="KW-0443">Lipid metabolism</keyword>
<keyword evidence="8" id="KW-0106">Calcium</keyword>
<dbReference type="Proteomes" id="UP001314205">
    <property type="component" value="Unassembled WGS sequence"/>
</dbReference>
<dbReference type="InterPro" id="IPR036444">
    <property type="entry name" value="PLipase_A2_dom_sf"/>
</dbReference>
<dbReference type="Gene3D" id="1.20.90.10">
    <property type="entry name" value="Phospholipase A2 domain"/>
    <property type="match status" value="1"/>
</dbReference>
<accession>A0AAV1L4E9</accession>
<evidence type="ECO:0000256" key="5">
    <source>
        <dbReference type="ARBA" id="ARBA00022525"/>
    </source>
</evidence>
<evidence type="ECO:0000256" key="3">
    <source>
        <dbReference type="ARBA" id="ARBA00013278"/>
    </source>
</evidence>
<reference evidence="14 15" key="1">
    <citation type="submission" date="2023-11" db="EMBL/GenBank/DDBJ databases">
        <authorList>
            <person name="Hedman E."/>
            <person name="Englund M."/>
            <person name="Stromberg M."/>
            <person name="Nyberg Akerstrom W."/>
            <person name="Nylinder S."/>
            <person name="Jareborg N."/>
            <person name="Kallberg Y."/>
            <person name="Kronander E."/>
        </authorList>
    </citation>
    <scope>NUCLEOTIDE SEQUENCE [LARGE SCALE GENOMIC DNA]</scope>
</reference>
<evidence type="ECO:0000256" key="9">
    <source>
        <dbReference type="ARBA" id="ARBA00022963"/>
    </source>
</evidence>
<dbReference type="GO" id="GO:0005576">
    <property type="term" value="C:extracellular region"/>
    <property type="evidence" value="ECO:0007669"/>
    <property type="project" value="UniProtKB-SubCell"/>
</dbReference>
<dbReference type="EMBL" id="CAVLGL010000085">
    <property type="protein sequence ID" value="CAK1590151.1"/>
    <property type="molecule type" value="Genomic_DNA"/>
</dbReference>
<evidence type="ECO:0000256" key="11">
    <source>
        <dbReference type="ARBA" id="ARBA00023157"/>
    </source>
</evidence>
<keyword evidence="15" id="KW-1185">Reference proteome</keyword>
<gene>
    <name evidence="14" type="ORF">PARMNEM_LOCUS10558</name>
</gene>